<comment type="caution">
    <text evidence="1">The sequence shown here is derived from an EMBL/GenBank/DDBJ whole genome shotgun (WGS) entry which is preliminary data.</text>
</comment>
<proteinExistence type="predicted"/>
<organism evidence="1 2">
    <name type="scientific">Porphyromonas catoniae F0037</name>
    <dbReference type="NCBI Taxonomy" id="1127696"/>
    <lineage>
        <taxon>Bacteria</taxon>
        <taxon>Pseudomonadati</taxon>
        <taxon>Bacteroidota</taxon>
        <taxon>Bacteroidia</taxon>
        <taxon>Bacteroidales</taxon>
        <taxon>Porphyromonadaceae</taxon>
        <taxon>Porphyromonas</taxon>
    </lineage>
</organism>
<dbReference type="Proteomes" id="UP000010408">
    <property type="component" value="Unassembled WGS sequence"/>
</dbReference>
<dbReference type="STRING" id="1127696.HMPREF9134_01146"/>
<dbReference type="Pfam" id="PF19514">
    <property type="entry name" value="MobC_2"/>
    <property type="match status" value="1"/>
</dbReference>
<dbReference type="PATRIC" id="fig|1127696.3.peg.1029"/>
<evidence type="ECO:0000313" key="2">
    <source>
        <dbReference type="Proteomes" id="UP000010408"/>
    </source>
</evidence>
<name>L1NCJ3_9PORP</name>
<reference evidence="1 2" key="1">
    <citation type="submission" date="2012-05" db="EMBL/GenBank/DDBJ databases">
        <authorList>
            <person name="Weinstock G."/>
            <person name="Sodergren E."/>
            <person name="Lobos E.A."/>
            <person name="Fulton L."/>
            <person name="Fulton R."/>
            <person name="Courtney L."/>
            <person name="Fronick C."/>
            <person name="O'Laughlin M."/>
            <person name="Godfrey J."/>
            <person name="Wilson R.M."/>
            <person name="Miner T."/>
            <person name="Farmer C."/>
            <person name="Delehaunty K."/>
            <person name="Cordes M."/>
            <person name="Minx P."/>
            <person name="Tomlinson C."/>
            <person name="Chen J."/>
            <person name="Wollam A."/>
            <person name="Pepin K.H."/>
            <person name="Bhonagiri V."/>
            <person name="Zhang X."/>
            <person name="Suruliraj S."/>
            <person name="Warren W."/>
            <person name="Mitreva M."/>
            <person name="Mardis E.R."/>
            <person name="Wilson R.K."/>
        </authorList>
    </citation>
    <scope>NUCLEOTIDE SEQUENCE [LARGE SCALE GENOMIC DNA]</scope>
    <source>
        <strain evidence="1 2">F0037</strain>
    </source>
</reference>
<gene>
    <name evidence="1" type="ORF">HMPREF9134_01146</name>
</gene>
<dbReference type="InterPro" id="IPR045788">
    <property type="entry name" value="MobC_2"/>
</dbReference>
<evidence type="ECO:0000313" key="1">
    <source>
        <dbReference type="EMBL" id="EKY01046.1"/>
    </source>
</evidence>
<dbReference type="HOGENOM" id="CLU_109688_2_0_10"/>
<dbReference type="AlphaFoldDB" id="L1NCJ3"/>
<sequence length="177" mass="20748">MKHPFLTLARCVFVPQIAICPTKTLAPKGYQSLRSHDNEARQKMKQNKPDGRCATCPRWDRWHIRIPNPKDQQKLIELYRRSGTKTKSDFLRARLLEESFKVITEDESAEEYYRKLSNITAQIQKIGILYNQTVKAINSYHSVKAAQIMLQRLAQFSQQIIILEQQAIELTLDYQKR</sequence>
<dbReference type="EMBL" id="AMEQ01000032">
    <property type="protein sequence ID" value="EKY01046.1"/>
    <property type="molecule type" value="Genomic_DNA"/>
</dbReference>
<accession>L1NCJ3</accession>
<protein>
    <submittedName>
        <fullName evidence="1">Uncharacterized protein</fullName>
    </submittedName>
</protein>